<feature type="compositionally biased region" description="Basic and acidic residues" evidence="1">
    <location>
        <begin position="1"/>
        <end position="26"/>
    </location>
</feature>
<protein>
    <submittedName>
        <fullName evidence="3">CHAT domain-containing protein</fullName>
    </submittedName>
</protein>
<evidence type="ECO:0000256" key="1">
    <source>
        <dbReference type="SAM" id="MobiDB-lite"/>
    </source>
</evidence>
<comment type="caution">
    <text evidence="3">The sequence shown here is derived from an EMBL/GenBank/DDBJ whole genome shotgun (WGS) entry which is preliminary data.</text>
</comment>
<evidence type="ECO:0000313" key="4">
    <source>
        <dbReference type="Proteomes" id="UP000823521"/>
    </source>
</evidence>
<name>A0ABS3VJ66_MICEH</name>
<gene>
    <name evidence="3" type="ORF">GSF22_00875</name>
</gene>
<dbReference type="EMBL" id="WVUH01000003">
    <property type="protein sequence ID" value="MBO4204570.1"/>
    <property type="molecule type" value="Genomic_DNA"/>
</dbReference>
<organism evidence="3 4">
    <name type="scientific">Micromonospora echinofusca</name>
    <dbReference type="NCBI Taxonomy" id="47858"/>
    <lineage>
        <taxon>Bacteria</taxon>
        <taxon>Bacillati</taxon>
        <taxon>Actinomycetota</taxon>
        <taxon>Actinomycetes</taxon>
        <taxon>Micromonosporales</taxon>
        <taxon>Micromonosporaceae</taxon>
        <taxon>Micromonospora</taxon>
    </lineage>
</organism>
<dbReference type="Proteomes" id="UP000823521">
    <property type="component" value="Unassembled WGS sequence"/>
</dbReference>
<feature type="domain" description="CHAT" evidence="2">
    <location>
        <begin position="960"/>
        <end position="1250"/>
    </location>
</feature>
<keyword evidence="4" id="KW-1185">Reference proteome</keyword>
<proteinExistence type="predicted"/>
<dbReference type="Pfam" id="PF12770">
    <property type="entry name" value="CHAT"/>
    <property type="match status" value="1"/>
</dbReference>
<feature type="region of interest" description="Disordered" evidence="1">
    <location>
        <begin position="1"/>
        <end position="36"/>
    </location>
</feature>
<evidence type="ECO:0000313" key="3">
    <source>
        <dbReference type="EMBL" id="MBO4204570.1"/>
    </source>
</evidence>
<reference evidence="3 4" key="1">
    <citation type="submission" date="2019-12" db="EMBL/GenBank/DDBJ databases">
        <title>Whole genome sequencing of endophytic Actinobacterium Micromonospora sp. MPMI6T.</title>
        <authorList>
            <person name="Evv R."/>
            <person name="Podile A.R."/>
        </authorList>
    </citation>
    <scope>NUCLEOTIDE SEQUENCE [LARGE SCALE GENOMIC DNA]</scope>
    <source>
        <strain evidence="3 4">MPMI6</strain>
    </source>
</reference>
<dbReference type="InterPro" id="IPR024983">
    <property type="entry name" value="CHAT_dom"/>
</dbReference>
<evidence type="ECO:0000259" key="2">
    <source>
        <dbReference type="Pfam" id="PF12770"/>
    </source>
</evidence>
<accession>A0ABS3VJ66</accession>
<sequence>MTGSGDVDRQREQTGNGDVDHGREPTGPDEPPEERAWLLVERYESGEGQLADLDEVVGIVTGLCRDRPDDVPPRLHLLLGVTELYRFDETGTPAHLLPAVTHLDRAVSSGTGEEWHADAQGWLGLAYARRWAVDGDRTALDRAVDLFTGEPGAAPESMLGLLLFDRYEVGHDPADLERSIGELQRVRAGGPEADDRFVRWALGMARAYRWEARQQRGDLDAAAELLVDVEEYRPAAALLHGRVLHERAVLDRDVAGLAVAEHRLDTVADLLPEADRPLAALEVAVARWNTFRLTGDTGYLSTLVDDLDAVLARPDLDPEVAQILRLFQGLAWSLSDTPEQARTERERSRYHEMQQRGLAALRAMQDGTAFGNGPSWSDPPARYRSLWDPELMAEQRRTAGDRLREMAPDDPNRPAAVTATALIDALQRTLRTGVPTDTTDATIDALREAHASTADPEIARLVGAVLAMTSMERGAREGDATATEQATDDLAALLDALAPTDPMYRAIRKSLAGALFNRFKTRGDLHDLARARDLLRELVADPADDSEIEALLMRASLIEVEEAWGVRTDDPEATRTAVRELERLLPLVPADHPGRLESEANLALFRSKLELSAAPVRTDPPAVPTSAGVDRLLAEAALPGLTDDERAQQLANAALALAVGPSDDPDVLRAAAAIGRQAVQLGDERSVTFPRLAVALGTALHGLYEVDPDPAHLVEAAGALDRGARAARDVSHPDWSAVHLARGLVARHGRTPADRTVAREMGLLALRGNRWRVLLQSGTEYATLVANQAVEDAVRVAGWCLTDDDPVGAVAALDSARGAVLHAATVTADIPAQLAAVGEVDLAARWRGADTAPPELRHAVLRALAGADRMLDPPGVDEIQAALRRVGADALVYLTASRVPRAGGAVVVVPARGAPEIIRLHRLGDPPGGALDRYVAAHDALRVGSGRVGYDRWRRALDELLDWAGEAVLRPLLDRGRFGAEPWLVLAPTGRLGLVPWHAARIAGQPAVTRATWSYAVSARLLVELAGRPPVPADAESLIVGDPEGVLPFAGREACAIREVFYPQARYLGQPASWADGPGVPAEVLDWLVGGERGTLHLACHGVAREGGSDTSYLVLAGGQRLTAEELIEQTGRGARLGLVSLAACTTQSSTRGYDEAFSLATAFLVAGARSAFGSLWRVPDRATSLLMFMTHRYLRRYGLRPAEALRRAQLWMLDPARRAVAEMPPDLVGLADQPELADPVAWSGFTHVGV</sequence>
<dbReference type="RefSeq" id="WP_208810684.1">
    <property type="nucleotide sequence ID" value="NZ_WVUH01000003.1"/>
</dbReference>